<reference evidence="1" key="2">
    <citation type="submission" date="2023-01" db="EMBL/GenBank/DDBJ databases">
        <authorList>
            <person name="Sun Q."/>
            <person name="Evtushenko L."/>
        </authorList>
    </citation>
    <scope>NUCLEOTIDE SEQUENCE</scope>
    <source>
        <strain evidence="1">VKM Ac-1401</strain>
    </source>
</reference>
<dbReference type="SUPFAM" id="SSF48239">
    <property type="entry name" value="Terpenoid cyclases/Protein prenyltransferases"/>
    <property type="match status" value="1"/>
</dbReference>
<comment type="caution">
    <text evidence="1">The sequence shown here is derived from an EMBL/GenBank/DDBJ whole genome shotgun (WGS) entry which is preliminary data.</text>
</comment>
<dbReference type="Gene3D" id="1.50.10.20">
    <property type="match status" value="1"/>
</dbReference>
<dbReference type="EMBL" id="BSEN01000013">
    <property type="protein sequence ID" value="GLJ77180.1"/>
    <property type="molecule type" value="Genomic_DNA"/>
</dbReference>
<gene>
    <name evidence="1" type="ORF">GCM10017584_27540</name>
</gene>
<organism evidence="1 2">
    <name type="scientific">Leifsonia poae</name>
    <dbReference type="NCBI Taxonomy" id="110933"/>
    <lineage>
        <taxon>Bacteria</taxon>
        <taxon>Bacillati</taxon>
        <taxon>Actinomycetota</taxon>
        <taxon>Actinomycetes</taxon>
        <taxon>Micrococcales</taxon>
        <taxon>Microbacteriaceae</taxon>
        <taxon>Leifsonia</taxon>
    </lineage>
</organism>
<accession>A0A9W6HAZ2</accession>
<proteinExistence type="predicted"/>
<evidence type="ECO:0000313" key="1">
    <source>
        <dbReference type="EMBL" id="GLJ77180.1"/>
    </source>
</evidence>
<reference evidence="1" key="1">
    <citation type="journal article" date="2014" name="Int. J. Syst. Evol. Microbiol.">
        <title>Complete genome sequence of Corynebacterium casei LMG S-19264T (=DSM 44701T), isolated from a smear-ripened cheese.</title>
        <authorList>
            <consortium name="US DOE Joint Genome Institute (JGI-PGF)"/>
            <person name="Walter F."/>
            <person name="Albersmeier A."/>
            <person name="Kalinowski J."/>
            <person name="Ruckert C."/>
        </authorList>
    </citation>
    <scope>NUCLEOTIDE SEQUENCE</scope>
    <source>
        <strain evidence="1">VKM Ac-1401</strain>
    </source>
</reference>
<keyword evidence="2" id="KW-1185">Reference proteome</keyword>
<evidence type="ECO:0000313" key="2">
    <source>
        <dbReference type="Proteomes" id="UP001142372"/>
    </source>
</evidence>
<sequence>MNSATVTGASGVEAVRAAAYPRSMTVVEWLLDSDPAVRWQVMRDLTDASPDAVAAERARVAVEGWGARLLALQGDDGQWAGGTYFPDLDHEPEGQPWTATAFQLQQLREFGADPTDARVRHAIALVREGSRWEYDDLPFFDGEVEPCINGMATAIGAYFGEDVRVIVDRLLTDQLEDGGWNCEMEQGSTRGSFNSTIAVLEGLLEYEKANGPSPEVTMARERGQAYLLDRHLMRRLSTGEIPVETWLQFSYPTRWYYDVLRGLDYLRSAGAQPDERWTEALDLVENRRAADGRWMLENTHPGDVHFELDDGDGRPSRWNTLRAMRVLDWAGR</sequence>
<name>A0A9W6HAZ2_9MICO</name>
<dbReference type="InterPro" id="IPR008930">
    <property type="entry name" value="Terpenoid_cyclase/PrenylTrfase"/>
</dbReference>
<evidence type="ECO:0008006" key="3">
    <source>
        <dbReference type="Google" id="ProtNLM"/>
    </source>
</evidence>
<protein>
    <recommendedName>
        <fullName evidence="3">Squalene cyclase</fullName>
    </recommendedName>
</protein>
<dbReference type="AlphaFoldDB" id="A0A9W6HAZ2"/>
<dbReference type="Proteomes" id="UP001142372">
    <property type="component" value="Unassembled WGS sequence"/>
</dbReference>